<name>A0A9X2DVW6_9MICO</name>
<evidence type="ECO:0000256" key="4">
    <source>
        <dbReference type="ARBA" id="ARBA00023136"/>
    </source>
</evidence>
<dbReference type="PANTHER" id="PTHR23528">
    <property type="match status" value="1"/>
</dbReference>
<dbReference type="InterPro" id="IPR001958">
    <property type="entry name" value="Tet-R_TetA/multi-R_MdtG-like"/>
</dbReference>
<feature type="transmembrane region" description="Helical" evidence="5">
    <location>
        <begin position="136"/>
        <end position="157"/>
    </location>
</feature>
<dbReference type="InterPro" id="IPR020846">
    <property type="entry name" value="MFS_dom"/>
</dbReference>
<organism evidence="7 8">
    <name type="scientific">Rathayibacter rubneri</name>
    <dbReference type="NCBI Taxonomy" id="2950106"/>
    <lineage>
        <taxon>Bacteria</taxon>
        <taxon>Bacillati</taxon>
        <taxon>Actinomycetota</taxon>
        <taxon>Actinomycetes</taxon>
        <taxon>Micrococcales</taxon>
        <taxon>Microbacteriaceae</taxon>
        <taxon>Rathayibacter</taxon>
    </lineage>
</organism>
<dbReference type="EMBL" id="JAMRYM010000017">
    <property type="protein sequence ID" value="MCM6762035.1"/>
    <property type="molecule type" value="Genomic_DNA"/>
</dbReference>
<dbReference type="AlphaFoldDB" id="A0A9X2DVW6"/>
<feature type="transmembrane region" description="Helical" evidence="5">
    <location>
        <begin position="221"/>
        <end position="242"/>
    </location>
</feature>
<evidence type="ECO:0000313" key="7">
    <source>
        <dbReference type="EMBL" id="MCM6762035.1"/>
    </source>
</evidence>
<evidence type="ECO:0000256" key="1">
    <source>
        <dbReference type="ARBA" id="ARBA00004651"/>
    </source>
</evidence>
<keyword evidence="3 5" id="KW-1133">Transmembrane helix</keyword>
<dbReference type="Proteomes" id="UP001155240">
    <property type="component" value="Unassembled WGS sequence"/>
</dbReference>
<feature type="transmembrane region" description="Helical" evidence="5">
    <location>
        <begin position="163"/>
        <end position="184"/>
    </location>
</feature>
<feature type="transmembrane region" description="Helical" evidence="5">
    <location>
        <begin position="77"/>
        <end position="96"/>
    </location>
</feature>
<keyword evidence="4 5" id="KW-0472">Membrane</keyword>
<evidence type="ECO:0000256" key="2">
    <source>
        <dbReference type="ARBA" id="ARBA00022692"/>
    </source>
</evidence>
<sequence>MSRRYITFLLLALFGANLAFVTPIAISLAIQVQNLAPENVEYLGLVLGLAAGSGVLLAPLFGVLSDRTRSRLGRRRPWMIIGLIVGLLGLTVLALAPNIVVLAIGWIISTLGWGQVIGGLQNSQADRLPASQRGKVAGLTGVIGQVAPVVGAVAGGGLASNSFLLFLVPGVVGVVLVLLFLLFVNEADSRGMVHEDRLDVRGMLGKYVFQPKRYPDFSWNFVGRFFFFFGLTLNSTFTAFFIGSKLGLPVDQIGGTIALLGLLGIVGTMGGAIGGGFLSDKLRRRRLFVMTGGVIFSAGAVIVAFAPSLEVIIIGSVLSNLGIGVFSAVDQALVLDVLPERNTQAARFNALNSFSFTLPQALAPLIAPAFLLIGAAADGDKNYTPLYLASAVFTIVGGLVVLAKVKAVR</sequence>
<dbReference type="GO" id="GO:0005886">
    <property type="term" value="C:plasma membrane"/>
    <property type="evidence" value="ECO:0007669"/>
    <property type="project" value="UniProtKB-SubCell"/>
</dbReference>
<keyword evidence="2 5" id="KW-0812">Transmembrane</keyword>
<evidence type="ECO:0000313" key="8">
    <source>
        <dbReference type="Proteomes" id="UP001155240"/>
    </source>
</evidence>
<comment type="subcellular location">
    <subcellularLocation>
        <location evidence="1">Cell membrane</location>
        <topology evidence="1">Multi-pass membrane protein</topology>
    </subcellularLocation>
</comment>
<dbReference type="PROSITE" id="PS50850">
    <property type="entry name" value="MFS"/>
    <property type="match status" value="1"/>
</dbReference>
<accession>A0A9X2DVW6</accession>
<protein>
    <submittedName>
        <fullName evidence="7">MFS transporter</fullName>
    </submittedName>
</protein>
<feature type="transmembrane region" description="Helical" evidence="5">
    <location>
        <begin position="356"/>
        <end position="377"/>
    </location>
</feature>
<feature type="transmembrane region" description="Helical" evidence="5">
    <location>
        <begin position="45"/>
        <end position="65"/>
    </location>
</feature>
<dbReference type="InterPro" id="IPR011701">
    <property type="entry name" value="MFS"/>
</dbReference>
<evidence type="ECO:0000256" key="5">
    <source>
        <dbReference type="SAM" id="Phobius"/>
    </source>
</evidence>
<gene>
    <name evidence="7" type="ORF">NB037_06335</name>
</gene>
<evidence type="ECO:0000259" key="6">
    <source>
        <dbReference type="PROSITE" id="PS50850"/>
    </source>
</evidence>
<evidence type="ECO:0000256" key="3">
    <source>
        <dbReference type="ARBA" id="ARBA00022989"/>
    </source>
</evidence>
<reference evidence="7" key="1">
    <citation type="submission" date="2022-06" db="EMBL/GenBank/DDBJ databases">
        <title>Whole genome shotgun sequencing (WGS) of Rathayibacter sp. ZW T2_19, isolated from stored onions (Allium cepa).</title>
        <authorList>
            <person name="Stoll D.A."/>
            <person name="Huch M."/>
        </authorList>
    </citation>
    <scope>NUCLEOTIDE SEQUENCE</scope>
    <source>
        <strain evidence="7">ZW T2_19</strain>
    </source>
</reference>
<feature type="transmembrane region" description="Helical" evidence="5">
    <location>
        <begin position="254"/>
        <end position="275"/>
    </location>
</feature>
<comment type="caution">
    <text evidence="7">The sequence shown here is derived from an EMBL/GenBank/DDBJ whole genome shotgun (WGS) entry which is preliminary data.</text>
</comment>
<dbReference type="SUPFAM" id="SSF103473">
    <property type="entry name" value="MFS general substrate transporter"/>
    <property type="match status" value="1"/>
</dbReference>
<feature type="transmembrane region" description="Helical" evidence="5">
    <location>
        <begin position="102"/>
        <end position="120"/>
    </location>
</feature>
<dbReference type="Gene3D" id="1.20.1250.20">
    <property type="entry name" value="MFS general substrate transporter like domains"/>
    <property type="match status" value="1"/>
</dbReference>
<dbReference type="PRINTS" id="PR01035">
    <property type="entry name" value="TCRTETA"/>
</dbReference>
<dbReference type="GO" id="GO:0022857">
    <property type="term" value="F:transmembrane transporter activity"/>
    <property type="evidence" value="ECO:0007669"/>
    <property type="project" value="InterPro"/>
</dbReference>
<feature type="transmembrane region" description="Helical" evidence="5">
    <location>
        <begin position="312"/>
        <end position="335"/>
    </location>
</feature>
<dbReference type="Pfam" id="PF07690">
    <property type="entry name" value="MFS_1"/>
    <property type="match status" value="2"/>
</dbReference>
<feature type="transmembrane region" description="Helical" evidence="5">
    <location>
        <begin position="383"/>
        <end position="403"/>
    </location>
</feature>
<feature type="domain" description="Major facilitator superfamily (MFS) profile" evidence="6">
    <location>
        <begin position="3"/>
        <end position="409"/>
    </location>
</feature>
<proteinExistence type="predicted"/>
<keyword evidence="8" id="KW-1185">Reference proteome</keyword>
<dbReference type="PANTHER" id="PTHR23528:SF1">
    <property type="entry name" value="MAJOR FACILITATOR SUPERFAMILY (MFS) PROFILE DOMAIN-CONTAINING PROTEIN"/>
    <property type="match status" value="1"/>
</dbReference>
<dbReference type="RefSeq" id="WP_251944455.1">
    <property type="nucleotide sequence ID" value="NZ_JAMRYM010000017.1"/>
</dbReference>
<dbReference type="InterPro" id="IPR036259">
    <property type="entry name" value="MFS_trans_sf"/>
</dbReference>
<feature type="transmembrane region" description="Helical" evidence="5">
    <location>
        <begin position="287"/>
        <end position="306"/>
    </location>
</feature>